<dbReference type="Pfam" id="PF00126">
    <property type="entry name" value="HTH_1"/>
    <property type="match status" value="1"/>
</dbReference>
<dbReference type="EMBL" id="RBUY01000027">
    <property type="protein sequence ID" value="RMV78715.1"/>
    <property type="molecule type" value="Genomic_DNA"/>
</dbReference>
<evidence type="ECO:0000256" key="1">
    <source>
        <dbReference type="ARBA" id="ARBA00009437"/>
    </source>
</evidence>
<accession>A0A3M6FDH4</accession>
<name>A0A3M6FDH4_9PSED</name>
<dbReference type="PANTHER" id="PTHR30537:SF5">
    <property type="entry name" value="HTH-TYPE TRANSCRIPTIONAL ACTIVATOR TTDR-RELATED"/>
    <property type="match status" value="1"/>
</dbReference>
<dbReference type="AlphaFoldDB" id="A0A3M6FDH4"/>
<keyword evidence="3" id="KW-0238">DNA-binding</keyword>
<evidence type="ECO:0000313" key="6">
    <source>
        <dbReference type="EMBL" id="RMV78715.1"/>
    </source>
</evidence>
<evidence type="ECO:0000256" key="2">
    <source>
        <dbReference type="ARBA" id="ARBA00023015"/>
    </source>
</evidence>
<dbReference type="SUPFAM" id="SSF53850">
    <property type="entry name" value="Periplasmic binding protein-like II"/>
    <property type="match status" value="1"/>
</dbReference>
<dbReference type="PROSITE" id="PS50931">
    <property type="entry name" value="HTH_LYSR"/>
    <property type="match status" value="1"/>
</dbReference>
<proteinExistence type="inferred from homology"/>
<evidence type="ECO:0000313" key="7">
    <source>
        <dbReference type="Proteomes" id="UP000269872"/>
    </source>
</evidence>
<dbReference type="SUPFAM" id="SSF46785">
    <property type="entry name" value="Winged helix' DNA-binding domain"/>
    <property type="match status" value="1"/>
</dbReference>
<dbReference type="InterPro" id="IPR036388">
    <property type="entry name" value="WH-like_DNA-bd_sf"/>
</dbReference>
<dbReference type="InterPro" id="IPR058163">
    <property type="entry name" value="LysR-type_TF_proteobact-type"/>
</dbReference>
<protein>
    <submittedName>
        <fullName evidence="6">LysR family transcriptional regulator</fullName>
    </submittedName>
</protein>
<evidence type="ECO:0000256" key="3">
    <source>
        <dbReference type="ARBA" id="ARBA00023125"/>
    </source>
</evidence>
<evidence type="ECO:0000259" key="5">
    <source>
        <dbReference type="PROSITE" id="PS50931"/>
    </source>
</evidence>
<dbReference type="Pfam" id="PF03466">
    <property type="entry name" value="LysR_substrate"/>
    <property type="match status" value="1"/>
</dbReference>
<dbReference type="InterPro" id="IPR036390">
    <property type="entry name" value="WH_DNA-bd_sf"/>
</dbReference>
<dbReference type="FunFam" id="1.10.10.10:FF:000001">
    <property type="entry name" value="LysR family transcriptional regulator"/>
    <property type="match status" value="1"/>
</dbReference>
<gene>
    <name evidence="6" type="ORF">ALP05_05020</name>
</gene>
<feature type="domain" description="HTH lysR-type" evidence="5">
    <location>
        <begin position="33"/>
        <end position="90"/>
    </location>
</feature>
<dbReference type="PANTHER" id="PTHR30537">
    <property type="entry name" value="HTH-TYPE TRANSCRIPTIONAL REGULATOR"/>
    <property type="match status" value="1"/>
</dbReference>
<comment type="caution">
    <text evidence="6">The sequence shown here is derived from an EMBL/GenBank/DDBJ whole genome shotgun (WGS) entry which is preliminary data.</text>
</comment>
<dbReference type="GO" id="GO:0003677">
    <property type="term" value="F:DNA binding"/>
    <property type="evidence" value="ECO:0007669"/>
    <property type="project" value="UniProtKB-KW"/>
</dbReference>
<dbReference type="Gene3D" id="1.10.10.10">
    <property type="entry name" value="Winged helix-like DNA-binding domain superfamily/Winged helix DNA-binding domain"/>
    <property type="match status" value="1"/>
</dbReference>
<reference evidence="6 7" key="1">
    <citation type="submission" date="2018-08" db="EMBL/GenBank/DDBJ databases">
        <title>Recombination of ecologically and evolutionarily significant loci maintains genetic cohesion in the Pseudomonas syringae species complex.</title>
        <authorList>
            <person name="Dillon M."/>
            <person name="Thakur S."/>
            <person name="Almeida R.N.D."/>
            <person name="Weir B.S."/>
            <person name="Guttman D.S."/>
        </authorList>
    </citation>
    <scope>NUCLEOTIDE SEQUENCE [LARGE SCALE GENOMIC DNA]</scope>
    <source>
        <strain evidence="6 7">ICMP 7496</strain>
    </source>
</reference>
<evidence type="ECO:0000256" key="4">
    <source>
        <dbReference type="ARBA" id="ARBA00023163"/>
    </source>
</evidence>
<comment type="similarity">
    <text evidence="1">Belongs to the LysR transcriptional regulatory family.</text>
</comment>
<keyword evidence="4" id="KW-0804">Transcription</keyword>
<dbReference type="InterPro" id="IPR000847">
    <property type="entry name" value="LysR_HTH_N"/>
</dbReference>
<dbReference type="Proteomes" id="UP000269872">
    <property type="component" value="Unassembled WGS sequence"/>
</dbReference>
<dbReference type="Gene3D" id="3.40.190.290">
    <property type="match status" value="1"/>
</dbReference>
<keyword evidence="2" id="KW-0805">Transcription regulation</keyword>
<dbReference type="CDD" id="cd08422">
    <property type="entry name" value="PBP2_CrgA_like"/>
    <property type="match status" value="1"/>
</dbReference>
<organism evidence="6 7">
    <name type="scientific">Pseudomonas caricapapayae</name>
    <dbReference type="NCBI Taxonomy" id="46678"/>
    <lineage>
        <taxon>Bacteria</taxon>
        <taxon>Pseudomonadati</taxon>
        <taxon>Pseudomonadota</taxon>
        <taxon>Gammaproteobacteria</taxon>
        <taxon>Pseudomonadales</taxon>
        <taxon>Pseudomonadaceae</taxon>
        <taxon>Pseudomonas</taxon>
    </lineage>
</organism>
<sequence>MFVTETVIILWSGYMQPLLHVTICHLPREVLMDTLQNMRAFSCVAQAGSFTAAAAVLDTTTANVSRAVSNLEAHLQTRLLNRTTRRIALTEAGKRYLLRCEQILASVEEAEAEASDAHARPAGQLKVHSMPGVGQHYVIDAIARYRRNHPDVAFDLTMTHRVPDLLEEGYDVSIVLASELADSGFVSQRLGITYSIVCASPEYVKTFGMAHKPADLLNHACLRLVSPVFPLDKWLFDGPEGQEMVTINSSPLLVNSADAMKTAISSGMGIGILPIYSAIEGLRNGTLVRVLSDYRSQELNLYAIYPSRQYLDAKIRTWVEYLRGSLPEILAADEADLHVQALKSSF</sequence>
<dbReference type="InterPro" id="IPR005119">
    <property type="entry name" value="LysR_subst-bd"/>
</dbReference>
<dbReference type="GO" id="GO:0003700">
    <property type="term" value="F:DNA-binding transcription factor activity"/>
    <property type="evidence" value="ECO:0007669"/>
    <property type="project" value="InterPro"/>
</dbReference>